<feature type="non-terminal residue" evidence="2">
    <location>
        <position position="1"/>
    </location>
</feature>
<dbReference type="EMBL" id="LKCN02000010">
    <property type="protein sequence ID" value="RCI11383.1"/>
    <property type="molecule type" value="Genomic_DNA"/>
</dbReference>
<name>A0A367LAE6_9HYPO</name>
<accession>A0A367LAE6</accession>
<evidence type="ECO:0000313" key="2">
    <source>
        <dbReference type="EMBL" id="RCI11383.1"/>
    </source>
</evidence>
<organism evidence="2 3">
    <name type="scientific">Ophiocordyceps polyrhachis-furcata BCC 54312</name>
    <dbReference type="NCBI Taxonomy" id="1330021"/>
    <lineage>
        <taxon>Eukaryota</taxon>
        <taxon>Fungi</taxon>
        <taxon>Dikarya</taxon>
        <taxon>Ascomycota</taxon>
        <taxon>Pezizomycotina</taxon>
        <taxon>Sordariomycetes</taxon>
        <taxon>Hypocreomycetidae</taxon>
        <taxon>Hypocreales</taxon>
        <taxon>Ophiocordycipitaceae</taxon>
        <taxon>Ophiocordyceps</taxon>
    </lineage>
</organism>
<protein>
    <submittedName>
        <fullName evidence="2">Uncharacterized protein</fullName>
    </submittedName>
</protein>
<feature type="compositionally biased region" description="Low complexity" evidence="1">
    <location>
        <begin position="140"/>
        <end position="149"/>
    </location>
</feature>
<comment type="caution">
    <text evidence="2">The sequence shown here is derived from an EMBL/GenBank/DDBJ whole genome shotgun (WGS) entry which is preliminary data.</text>
</comment>
<dbReference type="AlphaFoldDB" id="A0A367LAE6"/>
<dbReference type="Proteomes" id="UP000253664">
    <property type="component" value="Unassembled WGS sequence"/>
</dbReference>
<gene>
    <name evidence="2" type="ORF">L249_7399</name>
</gene>
<keyword evidence="3" id="KW-1185">Reference proteome</keyword>
<evidence type="ECO:0000313" key="3">
    <source>
        <dbReference type="Proteomes" id="UP000253664"/>
    </source>
</evidence>
<dbReference type="OrthoDB" id="3599317at2759"/>
<feature type="region of interest" description="Disordered" evidence="1">
    <location>
        <begin position="135"/>
        <end position="155"/>
    </location>
</feature>
<evidence type="ECO:0000256" key="1">
    <source>
        <dbReference type="SAM" id="MobiDB-lite"/>
    </source>
</evidence>
<reference evidence="2 3" key="1">
    <citation type="journal article" date="2015" name="BMC Genomics">
        <title>Insights from the genome of Ophiocordyceps polyrhachis-furcata to pathogenicity and host specificity in insect fungi.</title>
        <authorList>
            <person name="Wichadakul D."/>
            <person name="Kobmoo N."/>
            <person name="Ingsriswang S."/>
            <person name="Tangphatsornruang S."/>
            <person name="Chantasingh D."/>
            <person name="Luangsa-ard J.J."/>
            <person name="Eurwilaichitr L."/>
        </authorList>
    </citation>
    <scope>NUCLEOTIDE SEQUENCE [LARGE SCALE GENOMIC DNA]</scope>
    <source>
        <strain evidence="2 3">BCC 54312</strain>
    </source>
</reference>
<sequence>HLEQIVPIRPKARHNALSHSGAIAVIAPDRLVIAIGALRHIDRRAVPIARSTRCTNSGHSARPRWSYQSQIVRLIHDVKVFLQITYLPSMTYSHVIKFVYKGRRFSHLLPVHYQLQLHHFFNTITSPAFNSSSILTKPPSRNSSSSSLSRDPHLDYSSSFPLPQITF</sequence>
<proteinExistence type="predicted"/>